<accession>A0A3D5N8K5</accession>
<sequence>PRDAMFANLVFEAIVTQLNWPLGSALSLVLLALLGVLVVIYTRYLGVDQIAKSFK</sequence>
<dbReference type="Proteomes" id="UP000264179">
    <property type="component" value="Unassembled WGS sequence"/>
</dbReference>
<evidence type="ECO:0000256" key="1">
    <source>
        <dbReference type="SAM" id="Phobius"/>
    </source>
</evidence>
<comment type="caution">
    <text evidence="2">The sequence shown here is derived from an EMBL/GenBank/DDBJ whole genome shotgun (WGS) entry which is preliminary data.</text>
</comment>
<evidence type="ECO:0000313" key="3">
    <source>
        <dbReference type="Proteomes" id="UP000264179"/>
    </source>
</evidence>
<keyword evidence="1" id="KW-0812">Transmembrane</keyword>
<gene>
    <name evidence="2" type="ORF">DHR80_07150</name>
</gene>
<protein>
    <submittedName>
        <fullName evidence="2">ABC transporter permease</fullName>
    </submittedName>
</protein>
<feature type="non-terminal residue" evidence="2">
    <location>
        <position position="1"/>
    </location>
</feature>
<keyword evidence="1" id="KW-1133">Transmembrane helix</keyword>
<reference evidence="2 3" key="1">
    <citation type="journal article" date="2018" name="Nat. Biotechnol.">
        <title>A standardized bacterial taxonomy based on genome phylogeny substantially revises the tree of life.</title>
        <authorList>
            <person name="Parks D.H."/>
            <person name="Chuvochina M."/>
            <person name="Waite D.W."/>
            <person name="Rinke C."/>
            <person name="Skarshewski A."/>
            <person name="Chaumeil P.A."/>
            <person name="Hugenholtz P."/>
        </authorList>
    </citation>
    <scope>NUCLEOTIDE SEQUENCE [LARGE SCALE GENOMIC DNA]</scope>
    <source>
        <strain evidence="2">UBA9881</strain>
    </source>
</reference>
<keyword evidence="1" id="KW-0472">Membrane</keyword>
<dbReference type="EMBL" id="DPOP01000065">
    <property type="protein sequence ID" value="HCW66978.1"/>
    <property type="molecule type" value="Genomic_DNA"/>
</dbReference>
<feature type="transmembrane region" description="Helical" evidence="1">
    <location>
        <begin position="20"/>
        <end position="45"/>
    </location>
</feature>
<evidence type="ECO:0000313" key="2">
    <source>
        <dbReference type="EMBL" id="HCW66978.1"/>
    </source>
</evidence>
<name>A0A3D5N8K5_9PROT</name>
<organism evidence="2 3">
    <name type="scientific">Thalassospira lucentensis</name>
    <dbReference type="NCBI Taxonomy" id="168935"/>
    <lineage>
        <taxon>Bacteria</taxon>
        <taxon>Pseudomonadati</taxon>
        <taxon>Pseudomonadota</taxon>
        <taxon>Alphaproteobacteria</taxon>
        <taxon>Rhodospirillales</taxon>
        <taxon>Thalassospiraceae</taxon>
        <taxon>Thalassospira</taxon>
    </lineage>
</organism>
<proteinExistence type="predicted"/>
<dbReference type="AlphaFoldDB" id="A0A3D5N8K5"/>